<evidence type="ECO:0000259" key="8">
    <source>
        <dbReference type="Pfam" id="PF20222"/>
    </source>
</evidence>
<protein>
    <recommendedName>
        <fullName evidence="11">B-block binding subunit of TFIIIC domain-containing protein</fullName>
    </recommendedName>
</protein>
<evidence type="ECO:0000313" key="10">
    <source>
        <dbReference type="Proteomes" id="UP000799777"/>
    </source>
</evidence>
<dbReference type="GO" id="GO:0006384">
    <property type="term" value="P:transcription initiation at RNA polymerase III promoter"/>
    <property type="evidence" value="ECO:0007669"/>
    <property type="project" value="InterPro"/>
</dbReference>
<feature type="region of interest" description="Disordered" evidence="6">
    <location>
        <begin position="1433"/>
        <end position="1475"/>
    </location>
</feature>
<dbReference type="Proteomes" id="UP000799777">
    <property type="component" value="Unassembled WGS sequence"/>
</dbReference>
<feature type="compositionally biased region" description="Polar residues" evidence="6">
    <location>
        <begin position="1572"/>
        <end position="1586"/>
    </location>
</feature>
<feature type="compositionally biased region" description="Basic residues" evidence="6">
    <location>
        <begin position="1730"/>
        <end position="1739"/>
    </location>
</feature>
<dbReference type="PANTHER" id="PTHR15180">
    <property type="entry name" value="GENERAL TRANSCRIPTION FACTOR 3C POLYPEPTIDE 1"/>
    <property type="match status" value="1"/>
</dbReference>
<organism evidence="9 10">
    <name type="scientific">Setomelanomma holmii</name>
    <dbReference type="NCBI Taxonomy" id="210430"/>
    <lineage>
        <taxon>Eukaryota</taxon>
        <taxon>Fungi</taxon>
        <taxon>Dikarya</taxon>
        <taxon>Ascomycota</taxon>
        <taxon>Pezizomycotina</taxon>
        <taxon>Dothideomycetes</taxon>
        <taxon>Pleosporomycetidae</taxon>
        <taxon>Pleosporales</taxon>
        <taxon>Pleosporineae</taxon>
        <taxon>Phaeosphaeriaceae</taxon>
        <taxon>Setomelanomma</taxon>
    </lineage>
</organism>
<name>A0A9P4LI37_9PLEO</name>
<evidence type="ECO:0008006" key="11">
    <source>
        <dbReference type="Google" id="ProtNLM"/>
    </source>
</evidence>
<keyword evidence="2" id="KW-0597">Phosphoprotein</keyword>
<dbReference type="InterPro" id="IPR046488">
    <property type="entry name" value="Sfc3/Tfc3_C"/>
</dbReference>
<evidence type="ECO:0000256" key="1">
    <source>
        <dbReference type="ARBA" id="ARBA00004123"/>
    </source>
</evidence>
<accession>A0A9P4LI37</accession>
<sequence>MATGLDELIEHLLSEVALCGNQGAGSKDFQRFIHAFYQNDNVANSGSRLRPRLPLGGLDRTFYEKLWTWVATHSDIRIIHSGQTCQYSLSDFEAAEPRVAGVSSSGSIVPANIISSLQAPRTIQPHGNLLGLCEPLRQRLLTEGPRSRHSSELAHPAMPATSSQRHTRQQVEDVEMHAAVFDEPASTITAPRLYASQNRIWQALTGHSMDLKKVPSMEFALLSLIAASGAKGITQPELTQFSGQDKRSVPHRTDELARKGYIVKNPVQAGKARTSICVHSKFVNQNHFTASGAVEDVFQEGKFVASGFIPLLYSKLKDAGVVPTREIRKRLGVPIRTWNKRAVQGCIIRLDQTGFIKRFRVRKNNTEDSWVICIQIQREPQPEDLENLGFRRQAAIADTSDELLHDDGDGDTLMRDLEIDMLDDGTNNEGANDLDADFRIPPQWTPDRLLANTIYDFTVLGRAVGWDAIVLRDRVVGPFWRRPMESQLTRLTDDWERMQPPHIRHLAIIRDTRNTAEKRFIHYVYRTYKHFAQAVEAGEALWAGVCKPATKTDAGAGQLEPHTKANPALDAWGFSPLNQKDFIRFNGTASLSDVRSAIVGPRKYGPRWDIALAEEIGYRKLEAHLSKVKGQQRPKHVAVFKGEAGPDNLQKMAPQLKKPNKTEKAKKKGSGLTLTPEERIALGLKPTGRLSKRAAQQILAHRRESGDPTSLPETIVEKPVVANRAPLMTKEERAELGLPVKGRLGLDKENEIREKRGLPKLVAKGKRKSAKKDAPILTKQQRIALGLKDHGRLHQHFVDALRKEQDDEIPLEKSPAVDAYREFLKAEAAKEAARKARTSGLGPTPSGDEALSRSTSEVEQTTTPENPLPEHDVRSLSPAMIATKRKAASSDISTPISKRQRTHEDILREKAVEESAASVHCDQSPQGDASNALPSGTLIGGSIEHTDTATVSSSHQHTPTPYQPLQPVVSDIISPLPAKQAKSAENEVTVSDIERYSPGLYIYPSAKCKTGRGRPRNAFIIMFKSARLAELPWFNDTSIEEDNLFQITSIGALRSAGLGLKSETVVGATPQASASEMPSLVEERSLILPYLGLPIGQIDVLQEQDKRREFPQLAAAATRVTETISVATVPSPTQSNTRPIGSLVSNTTAQLDSSASPSHQLRNFRKAMGSNNRASPLRAVAGSNASVASDRVALGYQSPYGPGSLRISPVRLEDTAGNFSLRQSAPANGDAIDIVDDTVSLSQGVVGTIANCGSTVKPKKPTVRSSGPGITGSGVRFRREIILEIIDRCGGVYPLHGEIWRPFSALWDQRHGHTNMKKPESSTVFDTLKNMISNPVFGLKRMTFLIKARNALGARPRNMVAKADMAPDDPKVRKLAHNMANHALDKSRQFFPEEIREFFEMETLYVPVPIAPKVDTLTLENLGISIEENKARRRQEKIAQKKREKEAARKQNEQVEQVASTRRTRGTQASSQVVPRARRARLASLNDKNKRYRRAAVQSLVLKPLEEFAEATDLREPSPSGSTSSEEVPLISVRPLLSEIVEYGSDDDEPSPHDQIDEDGELESEPDEEANCQLSTPTSGTFSTRFNIIMPPLQVSTASQADKSSEPKKPKKRVRIDVAADLTSRKNSRTSCTTRDEVLDEEFVYSSVEDSDATSSEDDDDDDDDEVELRPKVKQTKRTRVSSKRQLGKKLPPPTLLERLTGLTGDPNDPIYTDPKQQQRPGHGRPWAEKKKKQSNKLRKERNYATALDYADEFKKLFYTLVLASLMSGEGDRVEWGIVEKVFAQDKLFDLPRTKKLWTWMQSHMAAQVSELVDTYVSNMLAAYEAGKLPSILDPDVYDWAGLIRWTLRTCAYPNIPLPLHREAIEQLTVDESAYATLDRVHWYGKKVADTVRTQLQLHTSFVAPLYHPSAQPRPSEIKAVKARSWIRANIATPQDHYDSTEAHAKLKVLGEDILTRVVADYVQKEHLKMRKIKRQLPGRNYTFTKNFAKSYKRPFELKDFMVATTIKKELDSAFADDNPEMRFYSISRCEEDGAIMAITSLVSDGKVKLVPRLPPVDNDFGAPLPRLSKWGFCEGDYIHRAIDRNRMFWDVYAVPTSEYQFGNPLQPLSSPATDWPSLPDPPLPGKDDPEAILPIWSSIHGHTATWPWWYRILNLVLQPLFVQPGATVTDIHAHYAEHATEIFEVQLVLNWLESVGAISKAMGGGYQVTCNFWASFGDRLLDTDDDWFGQHVKRRTKSTTKQLWREKYNLRYSNMQARGSQRAGANVRAPRQNDIAPQAEGGAMSHEIYQNSRAQYRIIQQAMLEAAPQPLPDGDQPTAFETLNSTPAHCSQPDERTPADDQATTPPDEILTTVENGSNMPDQDQHMEDVDDESHATGEDVDAEGDIDVDDLDPGISGEE</sequence>
<feature type="compositionally biased region" description="Polar residues" evidence="6">
    <location>
        <begin position="2354"/>
        <end position="2363"/>
    </location>
</feature>
<dbReference type="PANTHER" id="PTHR15180:SF1">
    <property type="entry name" value="GENERAL TRANSCRIPTION FACTOR 3C POLYPEPTIDE 1"/>
    <property type="match status" value="1"/>
</dbReference>
<feature type="compositionally biased region" description="Polar residues" evidence="6">
    <location>
        <begin position="2320"/>
        <end position="2330"/>
    </location>
</feature>
<feature type="region of interest" description="Disordered" evidence="6">
    <location>
        <begin position="2309"/>
        <end position="2401"/>
    </location>
</feature>
<gene>
    <name evidence="9" type="ORF">EK21DRAFT_77007</name>
</gene>
<keyword evidence="5" id="KW-0539">Nucleus</keyword>
<evidence type="ECO:0000256" key="5">
    <source>
        <dbReference type="ARBA" id="ARBA00023242"/>
    </source>
</evidence>
<keyword evidence="10" id="KW-1185">Reference proteome</keyword>
<evidence type="ECO:0000256" key="6">
    <source>
        <dbReference type="SAM" id="MobiDB-lite"/>
    </source>
</evidence>
<evidence type="ECO:0000259" key="7">
    <source>
        <dbReference type="Pfam" id="PF04182"/>
    </source>
</evidence>
<feature type="compositionally biased region" description="Polar residues" evidence="6">
    <location>
        <begin position="1454"/>
        <end position="1473"/>
    </location>
</feature>
<feature type="compositionally biased region" description="Basic and acidic residues" evidence="6">
    <location>
        <begin position="902"/>
        <end position="913"/>
    </location>
</feature>
<comment type="caution">
    <text evidence="9">The sequence shown here is derived from an EMBL/GenBank/DDBJ whole genome shotgun (WGS) entry which is preliminary data.</text>
</comment>
<evidence type="ECO:0000256" key="4">
    <source>
        <dbReference type="ARBA" id="ARBA00023163"/>
    </source>
</evidence>
<feature type="region of interest" description="Disordered" evidence="6">
    <location>
        <begin position="1543"/>
        <end position="1739"/>
    </location>
</feature>
<dbReference type="InterPro" id="IPR044210">
    <property type="entry name" value="Tfc3-like"/>
</dbReference>
<feature type="region of interest" description="Disordered" evidence="6">
    <location>
        <begin position="1511"/>
        <end position="1531"/>
    </location>
</feature>
<dbReference type="GO" id="GO:0005634">
    <property type="term" value="C:nucleus"/>
    <property type="evidence" value="ECO:0007669"/>
    <property type="project" value="UniProtKB-SubCell"/>
</dbReference>
<comment type="subcellular location">
    <subcellularLocation>
        <location evidence="1">Nucleus</location>
    </subcellularLocation>
</comment>
<feature type="compositionally biased region" description="Basic residues" evidence="6">
    <location>
        <begin position="1672"/>
        <end position="1688"/>
    </location>
</feature>
<feature type="region of interest" description="Disordered" evidence="6">
    <location>
        <begin position="2260"/>
        <end position="2284"/>
    </location>
</feature>
<dbReference type="GO" id="GO:0042791">
    <property type="term" value="P:5S class rRNA transcription by RNA polymerase III"/>
    <property type="evidence" value="ECO:0007669"/>
    <property type="project" value="TreeGrafter"/>
</dbReference>
<feature type="region of interest" description="Disordered" evidence="6">
    <location>
        <begin position="143"/>
        <end position="165"/>
    </location>
</feature>
<feature type="region of interest" description="Disordered" evidence="6">
    <location>
        <begin position="834"/>
        <end position="966"/>
    </location>
</feature>
<feature type="compositionally biased region" description="Polar residues" evidence="6">
    <location>
        <begin position="921"/>
        <end position="934"/>
    </location>
</feature>
<feature type="compositionally biased region" description="Acidic residues" evidence="6">
    <location>
        <begin position="2380"/>
        <end position="2401"/>
    </location>
</feature>
<dbReference type="GO" id="GO:0003677">
    <property type="term" value="F:DNA binding"/>
    <property type="evidence" value="ECO:0007669"/>
    <property type="project" value="UniProtKB-KW"/>
</dbReference>
<keyword evidence="3" id="KW-0238">DNA-binding</keyword>
<feature type="compositionally biased region" description="Low complexity" evidence="6">
    <location>
        <begin position="1517"/>
        <end position="1529"/>
    </location>
</feature>
<dbReference type="OrthoDB" id="5403573at2759"/>
<feature type="domain" description="Transcription factor tau subunit sfc3/Tfc3 C-terminal" evidence="8">
    <location>
        <begin position="1752"/>
        <end position="2173"/>
    </location>
</feature>
<feature type="domain" description="B-block binding subunit of TFIIIC" evidence="7">
    <location>
        <begin position="216"/>
        <end position="284"/>
    </location>
</feature>
<proteinExistence type="predicted"/>
<dbReference type="GO" id="GO:0000127">
    <property type="term" value="C:transcription factor TFIIIC complex"/>
    <property type="evidence" value="ECO:0007669"/>
    <property type="project" value="InterPro"/>
</dbReference>
<dbReference type="Pfam" id="PF20222">
    <property type="entry name" value="DUF6581"/>
    <property type="match status" value="1"/>
</dbReference>
<evidence type="ECO:0000256" key="3">
    <source>
        <dbReference type="ARBA" id="ARBA00023125"/>
    </source>
</evidence>
<feature type="compositionally biased region" description="Acidic residues" evidence="6">
    <location>
        <begin position="1556"/>
        <end position="1570"/>
    </location>
</feature>
<evidence type="ECO:0000313" key="9">
    <source>
        <dbReference type="EMBL" id="KAF2025202.1"/>
    </source>
</evidence>
<keyword evidence="4" id="KW-0804">Transcription</keyword>
<feature type="compositionally biased region" description="Basic and acidic residues" evidence="6">
    <location>
        <begin position="2364"/>
        <end position="2379"/>
    </location>
</feature>
<feature type="compositionally biased region" description="Polar residues" evidence="6">
    <location>
        <begin position="852"/>
        <end position="865"/>
    </location>
</feature>
<feature type="compositionally biased region" description="Acidic residues" evidence="6">
    <location>
        <begin position="1638"/>
        <end position="1667"/>
    </location>
</feature>
<dbReference type="Pfam" id="PF04182">
    <property type="entry name" value="B-block_TFIIIC"/>
    <property type="match status" value="1"/>
</dbReference>
<feature type="compositionally biased region" description="Basic and acidic residues" evidence="6">
    <location>
        <begin position="1436"/>
        <end position="1453"/>
    </location>
</feature>
<dbReference type="EMBL" id="ML978272">
    <property type="protein sequence ID" value="KAF2025202.1"/>
    <property type="molecule type" value="Genomic_DNA"/>
</dbReference>
<reference evidence="9" key="1">
    <citation type="journal article" date="2020" name="Stud. Mycol.">
        <title>101 Dothideomycetes genomes: a test case for predicting lifestyles and emergence of pathogens.</title>
        <authorList>
            <person name="Haridas S."/>
            <person name="Albert R."/>
            <person name="Binder M."/>
            <person name="Bloem J."/>
            <person name="Labutti K."/>
            <person name="Salamov A."/>
            <person name="Andreopoulos B."/>
            <person name="Baker S."/>
            <person name="Barry K."/>
            <person name="Bills G."/>
            <person name="Bluhm B."/>
            <person name="Cannon C."/>
            <person name="Castanera R."/>
            <person name="Culley D."/>
            <person name="Daum C."/>
            <person name="Ezra D."/>
            <person name="Gonzalez J."/>
            <person name="Henrissat B."/>
            <person name="Kuo A."/>
            <person name="Liang C."/>
            <person name="Lipzen A."/>
            <person name="Lutzoni F."/>
            <person name="Magnuson J."/>
            <person name="Mondo S."/>
            <person name="Nolan M."/>
            <person name="Ohm R."/>
            <person name="Pangilinan J."/>
            <person name="Park H.-J."/>
            <person name="Ramirez L."/>
            <person name="Alfaro M."/>
            <person name="Sun H."/>
            <person name="Tritt A."/>
            <person name="Yoshinaga Y."/>
            <person name="Zwiers L.-H."/>
            <person name="Turgeon B."/>
            <person name="Goodwin S."/>
            <person name="Spatafora J."/>
            <person name="Crous P."/>
            <person name="Grigoriev I."/>
        </authorList>
    </citation>
    <scope>NUCLEOTIDE SEQUENCE</scope>
    <source>
        <strain evidence="9">CBS 110217</strain>
    </source>
</reference>
<evidence type="ECO:0000256" key="2">
    <source>
        <dbReference type="ARBA" id="ARBA00022553"/>
    </source>
</evidence>
<feature type="compositionally biased region" description="Polar residues" evidence="6">
    <location>
        <begin position="948"/>
        <end position="960"/>
    </location>
</feature>
<dbReference type="InterPro" id="IPR007309">
    <property type="entry name" value="TFIIIC_Bblock-bd"/>
</dbReference>